<feature type="non-terminal residue" evidence="1">
    <location>
        <position position="1"/>
    </location>
</feature>
<reference evidence="1" key="1">
    <citation type="submission" date="2013-08" db="EMBL/GenBank/DDBJ databases">
        <authorList>
            <person name="Mendez C."/>
            <person name="Richter M."/>
            <person name="Ferrer M."/>
            <person name="Sanchez J."/>
        </authorList>
    </citation>
    <scope>NUCLEOTIDE SEQUENCE</scope>
</reference>
<reference evidence="1" key="2">
    <citation type="journal article" date="2014" name="ISME J.">
        <title>Microbial stratification in low pH oxic and suboxic macroscopic growths along an acid mine drainage.</title>
        <authorList>
            <person name="Mendez-Garcia C."/>
            <person name="Mesa V."/>
            <person name="Sprenger R.R."/>
            <person name="Richter M."/>
            <person name="Diez M.S."/>
            <person name="Solano J."/>
            <person name="Bargiela R."/>
            <person name="Golyshina O.V."/>
            <person name="Manteca A."/>
            <person name="Ramos J.L."/>
            <person name="Gallego J.R."/>
            <person name="Llorente I."/>
            <person name="Martins Dos Santos V.A."/>
            <person name="Jensen O.N."/>
            <person name="Pelaez A.I."/>
            <person name="Sanchez J."/>
            <person name="Ferrer M."/>
        </authorList>
    </citation>
    <scope>NUCLEOTIDE SEQUENCE</scope>
</reference>
<comment type="caution">
    <text evidence="1">The sequence shown here is derived from an EMBL/GenBank/DDBJ whole genome shotgun (WGS) entry which is preliminary data.</text>
</comment>
<dbReference type="InterPro" id="IPR002737">
    <property type="entry name" value="MEMO1_fam"/>
</dbReference>
<accession>T1CZK2</accession>
<dbReference type="NCBIfam" id="TIGR04336">
    <property type="entry name" value="AmmeMemoSam_B"/>
    <property type="match status" value="1"/>
</dbReference>
<dbReference type="AlphaFoldDB" id="T1CZK2"/>
<sequence>EEAERMDRHAIAPILARDPRRLYDVVVGEEISMCGIAPTTVMLCALEEEPLEADLLRWGHSGEAAPMDEVVGYASMVLRIP</sequence>
<protein>
    <submittedName>
        <fullName evidence="1">UPF0103/Mediator of ErbB2-driven cell motility (Memo), related domain protein</fullName>
    </submittedName>
</protein>
<organism evidence="1">
    <name type="scientific">mine drainage metagenome</name>
    <dbReference type="NCBI Taxonomy" id="410659"/>
    <lineage>
        <taxon>unclassified sequences</taxon>
        <taxon>metagenomes</taxon>
        <taxon>ecological metagenomes</taxon>
    </lineage>
</organism>
<dbReference type="Gene3D" id="3.40.830.10">
    <property type="entry name" value="LigB-like"/>
    <property type="match status" value="1"/>
</dbReference>
<dbReference type="Pfam" id="PF01875">
    <property type="entry name" value="Memo"/>
    <property type="match status" value="1"/>
</dbReference>
<gene>
    <name evidence="1" type="ORF">B1B_02034</name>
</gene>
<evidence type="ECO:0000313" key="1">
    <source>
        <dbReference type="EMBL" id="EQD75585.1"/>
    </source>
</evidence>
<proteinExistence type="predicted"/>
<dbReference type="EMBL" id="AUZY01001204">
    <property type="protein sequence ID" value="EQD75585.1"/>
    <property type="molecule type" value="Genomic_DNA"/>
</dbReference>
<name>T1CZK2_9ZZZZ</name>